<name>A0A895YJE1_9ACTN</name>
<dbReference type="Pfam" id="PF00535">
    <property type="entry name" value="Glycos_transf_2"/>
    <property type="match status" value="1"/>
</dbReference>
<accession>A0A895YJE1</accession>
<dbReference type="InterPro" id="IPR001173">
    <property type="entry name" value="Glyco_trans_2-like"/>
</dbReference>
<dbReference type="AlphaFoldDB" id="A0A895YJE1"/>
<dbReference type="SUPFAM" id="SSF53448">
    <property type="entry name" value="Nucleotide-diphospho-sugar transferases"/>
    <property type="match status" value="1"/>
</dbReference>
<evidence type="ECO:0000259" key="2">
    <source>
        <dbReference type="Pfam" id="PF00535"/>
    </source>
</evidence>
<dbReference type="KEGG" id="nhy:JQS43_22440"/>
<dbReference type="PANTHER" id="PTHR43685:SF2">
    <property type="entry name" value="GLYCOSYLTRANSFERASE 2-LIKE DOMAIN-CONTAINING PROTEIN"/>
    <property type="match status" value="1"/>
</dbReference>
<evidence type="ECO:0000313" key="3">
    <source>
        <dbReference type="EMBL" id="QSB14240.1"/>
    </source>
</evidence>
<feature type="region of interest" description="Disordered" evidence="1">
    <location>
        <begin position="356"/>
        <end position="375"/>
    </location>
</feature>
<feature type="domain" description="Glycosyltransferase 2-like" evidence="2">
    <location>
        <begin position="25"/>
        <end position="155"/>
    </location>
</feature>
<sequence>MRKTTPTEHNSDILRRVTSAAVTLTVVVPAFRAEPHLRSCLDSLLTDAPPELTVVVVDDHSPDRTADIAQQYADRDPRVTLLRLPVNVGPGRARNHGLRHARGAFVWFVDADDWLPAGSVPAVLARLTATTPDVLMVDHAEVFPDGRWVGTDPAGALRGDTTPGPLQQRPELLQLAHSACTKIIRRAFLDEIGLRFHPGWYEDSAFNHPLLLAANRIDTLDRVCYCYRQPPGGTITKSISPRHFAAFAQYDRMWTAVAGAGEAYQRFQPELFRLMVDHLLVIAGSGHRVPPSLRRAFFRRLAAEYRLRRPKAGYPIPGGIAGLKHRLVSWGAYEAYATLRWGWRLAGQLRLRGDAPIGSGRRPAPRPQSADLTPR</sequence>
<dbReference type="PANTHER" id="PTHR43685">
    <property type="entry name" value="GLYCOSYLTRANSFERASE"/>
    <property type="match status" value="1"/>
</dbReference>
<organism evidence="3 4">
    <name type="scientific">Natronosporangium hydrolyticum</name>
    <dbReference type="NCBI Taxonomy" id="2811111"/>
    <lineage>
        <taxon>Bacteria</taxon>
        <taxon>Bacillati</taxon>
        <taxon>Actinomycetota</taxon>
        <taxon>Actinomycetes</taxon>
        <taxon>Micromonosporales</taxon>
        <taxon>Micromonosporaceae</taxon>
        <taxon>Natronosporangium</taxon>
    </lineage>
</organism>
<dbReference type="CDD" id="cd00761">
    <property type="entry name" value="Glyco_tranf_GTA_type"/>
    <property type="match status" value="1"/>
</dbReference>
<dbReference type="Proteomes" id="UP000662857">
    <property type="component" value="Chromosome"/>
</dbReference>
<reference evidence="3" key="1">
    <citation type="submission" date="2021-02" db="EMBL/GenBank/DDBJ databases">
        <title>Natrosporangium hydrolyticum gen. nov., sp. nov, a haloalkaliphilic actinobacterium from a soda solonchak soil.</title>
        <authorList>
            <person name="Sorokin D.Y."/>
            <person name="Khijniak T.V."/>
            <person name="Zakharycheva A.P."/>
            <person name="Boueva O.V."/>
            <person name="Ariskina E.V."/>
            <person name="Hahnke R.L."/>
            <person name="Bunk B."/>
            <person name="Sproer C."/>
            <person name="Schumann P."/>
            <person name="Evtushenko L.I."/>
            <person name="Kublanov I.V."/>
        </authorList>
    </citation>
    <scope>NUCLEOTIDE SEQUENCE</scope>
    <source>
        <strain evidence="3">DSM 106523</strain>
    </source>
</reference>
<protein>
    <submittedName>
        <fullName evidence="3">Glycosyltransferase family 2 protein</fullName>
    </submittedName>
</protein>
<dbReference type="Gene3D" id="3.90.550.10">
    <property type="entry name" value="Spore Coat Polysaccharide Biosynthesis Protein SpsA, Chain A"/>
    <property type="match status" value="1"/>
</dbReference>
<dbReference type="InterPro" id="IPR029044">
    <property type="entry name" value="Nucleotide-diphossugar_trans"/>
</dbReference>
<keyword evidence="4" id="KW-1185">Reference proteome</keyword>
<proteinExistence type="predicted"/>
<evidence type="ECO:0000313" key="4">
    <source>
        <dbReference type="Proteomes" id="UP000662857"/>
    </source>
</evidence>
<dbReference type="EMBL" id="CP070499">
    <property type="protein sequence ID" value="QSB14240.1"/>
    <property type="molecule type" value="Genomic_DNA"/>
</dbReference>
<dbReference type="InterPro" id="IPR050834">
    <property type="entry name" value="Glycosyltransf_2"/>
</dbReference>
<gene>
    <name evidence="3" type="ORF">JQS43_22440</name>
</gene>
<evidence type="ECO:0000256" key="1">
    <source>
        <dbReference type="SAM" id="MobiDB-lite"/>
    </source>
</evidence>